<evidence type="ECO:0000313" key="1">
    <source>
        <dbReference type="EMBL" id="JAH91256.1"/>
    </source>
</evidence>
<reference evidence="1" key="1">
    <citation type="submission" date="2014-11" db="EMBL/GenBank/DDBJ databases">
        <authorList>
            <person name="Amaro Gonzalez C."/>
        </authorList>
    </citation>
    <scope>NUCLEOTIDE SEQUENCE</scope>
</reference>
<accession>A0A0E9WLU7</accession>
<organism evidence="1">
    <name type="scientific">Anguilla anguilla</name>
    <name type="common">European freshwater eel</name>
    <name type="synonym">Muraena anguilla</name>
    <dbReference type="NCBI Taxonomy" id="7936"/>
    <lineage>
        <taxon>Eukaryota</taxon>
        <taxon>Metazoa</taxon>
        <taxon>Chordata</taxon>
        <taxon>Craniata</taxon>
        <taxon>Vertebrata</taxon>
        <taxon>Euteleostomi</taxon>
        <taxon>Actinopterygii</taxon>
        <taxon>Neopterygii</taxon>
        <taxon>Teleostei</taxon>
        <taxon>Anguilliformes</taxon>
        <taxon>Anguillidae</taxon>
        <taxon>Anguilla</taxon>
    </lineage>
</organism>
<dbReference type="EMBL" id="GBXM01017321">
    <property type="protein sequence ID" value="JAH91256.1"/>
    <property type="molecule type" value="Transcribed_RNA"/>
</dbReference>
<reference evidence="1" key="2">
    <citation type="journal article" date="2015" name="Fish Shellfish Immunol.">
        <title>Early steps in the European eel (Anguilla anguilla)-Vibrio vulnificus interaction in the gills: Role of the RtxA13 toxin.</title>
        <authorList>
            <person name="Callol A."/>
            <person name="Pajuelo D."/>
            <person name="Ebbesson L."/>
            <person name="Teles M."/>
            <person name="MacKenzie S."/>
            <person name="Amaro C."/>
        </authorList>
    </citation>
    <scope>NUCLEOTIDE SEQUENCE</scope>
</reference>
<proteinExistence type="predicted"/>
<sequence length="31" mass="3338">MTVLPKGNGLKRISSCCFLALPPFSISQELS</sequence>
<name>A0A0E9WLU7_ANGAN</name>
<protein>
    <submittedName>
        <fullName evidence="1">Uncharacterized protein</fullName>
    </submittedName>
</protein>
<dbReference type="AlphaFoldDB" id="A0A0E9WLU7"/>